<gene>
    <name evidence="1" type="ORF">TNIN_325431</name>
</gene>
<organism evidence="1 2">
    <name type="scientific">Trichonephila inaurata madagascariensis</name>
    <dbReference type="NCBI Taxonomy" id="2747483"/>
    <lineage>
        <taxon>Eukaryota</taxon>
        <taxon>Metazoa</taxon>
        <taxon>Ecdysozoa</taxon>
        <taxon>Arthropoda</taxon>
        <taxon>Chelicerata</taxon>
        <taxon>Arachnida</taxon>
        <taxon>Araneae</taxon>
        <taxon>Araneomorphae</taxon>
        <taxon>Entelegynae</taxon>
        <taxon>Araneoidea</taxon>
        <taxon>Nephilidae</taxon>
        <taxon>Trichonephila</taxon>
        <taxon>Trichonephila inaurata</taxon>
    </lineage>
</organism>
<evidence type="ECO:0000313" key="2">
    <source>
        <dbReference type="Proteomes" id="UP000886998"/>
    </source>
</evidence>
<dbReference type="OrthoDB" id="10592696at2759"/>
<name>A0A8X6YYW9_9ARAC</name>
<accession>A0A8X6YYW9</accession>
<comment type="caution">
    <text evidence="1">The sequence shown here is derived from an EMBL/GenBank/DDBJ whole genome shotgun (WGS) entry which is preliminary data.</text>
</comment>
<evidence type="ECO:0000313" key="1">
    <source>
        <dbReference type="EMBL" id="GFY80131.1"/>
    </source>
</evidence>
<sequence>MSSSVAVFISDDDQLWRSLNAAVATDQHLLLRKQDKMKGAAREKKVGRKRYIGSTWVLLFPSVFQHHDSIDVIYIMSSRTFRLFVLSYAEKLSLSKWLQSSRNHIVF</sequence>
<keyword evidence="2" id="KW-1185">Reference proteome</keyword>
<reference evidence="1" key="1">
    <citation type="submission" date="2020-08" db="EMBL/GenBank/DDBJ databases">
        <title>Multicomponent nature underlies the extraordinary mechanical properties of spider dragline silk.</title>
        <authorList>
            <person name="Kono N."/>
            <person name="Nakamura H."/>
            <person name="Mori M."/>
            <person name="Yoshida Y."/>
            <person name="Ohtoshi R."/>
            <person name="Malay A.D."/>
            <person name="Moran D.A.P."/>
            <person name="Tomita M."/>
            <person name="Numata K."/>
            <person name="Arakawa K."/>
        </authorList>
    </citation>
    <scope>NUCLEOTIDE SEQUENCE</scope>
</reference>
<proteinExistence type="predicted"/>
<dbReference type="AlphaFoldDB" id="A0A8X6YYW9"/>
<dbReference type="Proteomes" id="UP000886998">
    <property type="component" value="Unassembled WGS sequence"/>
</dbReference>
<protein>
    <submittedName>
        <fullName evidence="1">Uncharacterized protein</fullName>
    </submittedName>
</protein>
<dbReference type="EMBL" id="BMAV01023815">
    <property type="protein sequence ID" value="GFY80131.1"/>
    <property type="molecule type" value="Genomic_DNA"/>
</dbReference>